<sequence>MVSFLPILFALKKNTSVLSVQDTHIQKEQTSVRSHVMKDDPLALTKTYAFKGVMSLRDRNMKFINMI</sequence>
<dbReference type="EMBL" id="QNVV01000002">
    <property type="protein sequence ID" value="REC49522.1"/>
    <property type="molecule type" value="Genomic_DNA"/>
</dbReference>
<name>A0A3D9B8P7_9FLAO</name>
<dbReference type="AlphaFoldDB" id="A0A3D9B8P7"/>
<proteinExistence type="predicted"/>
<comment type="caution">
    <text evidence="1">The sequence shown here is derived from an EMBL/GenBank/DDBJ whole genome shotgun (WGS) entry which is preliminary data.</text>
</comment>
<organism evidence="1 2">
    <name type="scientific">Chryseobacterium pennipullorum</name>
    <dbReference type="NCBI Taxonomy" id="2258963"/>
    <lineage>
        <taxon>Bacteria</taxon>
        <taxon>Pseudomonadati</taxon>
        <taxon>Bacteroidota</taxon>
        <taxon>Flavobacteriia</taxon>
        <taxon>Flavobacteriales</taxon>
        <taxon>Weeksellaceae</taxon>
        <taxon>Chryseobacterium group</taxon>
        <taxon>Chryseobacterium</taxon>
    </lineage>
</organism>
<evidence type="ECO:0000313" key="1">
    <source>
        <dbReference type="EMBL" id="REC49522.1"/>
    </source>
</evidence>
<evidence type="ECO:0000313" key="2">
    <source>
        <dbReference type="Proteomes" id="UP000256257"/>
    </source>
</evidence>
<protein>
    <submittedName>
        <fullName evidence="1">Uncharacterized protein</fullName>
    </submittedName>
</protein>
<keyword evidence="2" id="KW-1185">Reference proteome</keyword>
<accession>A0A3D9B8P7</accession>
<reference evidence="1 2" key="1">
    <citation type="submission" date="2018-06" db="EMBL/GenBank/DDBJ databases">
        <title>Novel Chryseobacterium species.</title>
        <authorList>
            <person name="Newman J."/>
            <person name="Hugo C."/>
            <person name="Oosthuizen L."/>
            <person name="Charimba G."/>
        </authorList>
    </citation>
    <scope>NUCLEOTIDE SEQUENCE [LARGE SCALE GENOMIC DNA]</scope>
    <source>
        <strain evidence="1 2">7_F195</strain>
    </source>
</reference>
<gene>
    <name evidence="1" type="ORF">DRF67_03335</name>
</gene>
<dbReference type="Proteomes" id="UP000256257">
    <property type="component" value="Unassembled WGS sequence"/>
</dbReference>